<organism evidence="1 2">
    <name type="scientific">Aeromonas veronii</name>
    <dbReference type="NCBI Taxonomy" id="654"/>
    <lineage>
        <taxon>Bacteria</taxon>
        <taxon>Pseudomonadati</taxon>
        <taxon>Pseudomonadota</taxon>
        <taxon>Gammaproteobacteria</taxon>
        <taxon>Aeromonadales</taxon>
        <taxon>Aeromonadaceae</taxon>
        <taxon>Aeromonas</taxon>
    </lineage>
</organism>
<dbReference type="EMBL" id="PZKL01000045">
    <property type="protein sequence ID" value="PTH78968.1"/>
    <property type="molecule type" value="Genomic_DNA"/>
</dbReference>
<protein>
    <submittedName>
        <fullName evidence="1">Uncharacterized protein</fullName>
    </submittedName>
</protein>
<evidence type="ECO:0000313" key="1">
    <source>
        <dbReference type="EMBL" id="PTH78968.1"/>
    </source>
</evidence>
<comment type="caution">
    <text evidence="1">The sequence shown here is derived from an EMBL/GenBank/DDBJ whole genome shotgun (WGS) entry which is preliminary data.</text>
</comment>
<reference evidence="1 2" key="1">
    <citation type="submission" date="2018-03" db="EMBL/GenBank/DDBJ databases">
        <title>Aeromonas veronii whole genome sequencing and analysis.</title>
        <authorList>
            <person name="Xie H."/>
            <person name="Liu T."/>
            <person name="Wang K."/>
        </authorList>
    </citation>
    <scope>NUCLEOTIDE SEQUENCE [LARGE SCALE GENOMIC DNA]</scope>
    <source>
        <strain evidence="1 2">XH.VA.1</strain>
    </source>
</reference>
<sequence>MSIKSVLRFDHKGFAYAAIDNSTSFHEKSSFSFQACGNYDPQEIGLILTELMHIRNTNPHNGEINYFSKVTRECKDIDFHYNGNGNLSIIINKSRVAFSGEANMLSDFAKKCLKIKFE</sequence>
<dbReference type="AlphaFoldDB" id="A0A2T4MWJ4"/>
<name>A0A2T4MWJ4_AERVE</name>
<dbReference type="Proteomes" id="UP000241986">
    <property type="component" value="Unassembled WGS sequence"/>
</dbReference>
<evidence type="ECO:0000313" key="2">
    <source>
        <dbReference type="Proteomes" id="UP000241986"/>
    </source>
</evidence>
<gene>
    <name evidence="1" type="ORF">DAA48_21250</name>
</gene>
<dbReference type="RefSeq" id="WP_107684593.1">
    <property type="nucleotide sequence ID" value="NZ_PZKL01000045.1"/>
</dbReference>
<proteinExistence type="predicted"/>
<accession>A0A2T4MWJ4</accession>